<gene>
    <name evidence="9" type="primary">mreD</name>
    <name evidence="9" type="ORF">M3M39_06125</name>
</gene>
<evidence type="ECO:0000256" key="8">
    <source>
        <dbReference type="SAM" id="Phobius"/>
    </source>
</evidence>
<evidence type="ECO:0000256" key="3">
    <source>
        <dbReference type="ARBA" id="ARBA00022475"/>
    </source>
</evidence>
<keyword evidence="3" id="KW-1003">Cell membrane</keyword>
<evidence type="ECO:0000256" key="5">
    <source>
        <dbReference type="ARBA" id="ARBA00022960"/>
    </source>
</evidence>
<keyword evidence="10" id="KW-1185">Reference proteome</keyword>
<comment type="subcellular location">
    <subcellularLocation>
        <location evidence="1">Cell membrane</location>
        <topology evidence="1">Multi-pass membrane protein</topology>
    </subcellularLocation>
</comment>
<evidence type="ECO:0000256" key="1">
    <source>
        <dbReference type="ARBA" id="ARBA00004651"/>
    </source>
</evidence>
<name>A0ABY5BRD1_9LACO</name>
<keyword evidence="7 8" id="KW-0472">Membrane</keyword>
<feature type="transmembrane region" description="Helical" evidence="8">
    <location>
        <begin position="39"/>
        <end position="56"/>
    </location>
</feature>
<proteinExistence type="inferred from homology"/>
<dbReference type="Pfam" id="PF04093">
    <property type="entry name" value="MreD"/>
    <property type="match status" value="1"/>
</dbReference>
<reference evidence="9" key="1">
    <citation type="submission" date="2022-05" db="EMBL/GenBank/DDBJ databases">
        <authorList>
            <person name="Oliphant S.A."/>
            <person name="Watson-Haigh N.S."/>
            <person name="Sumby K.M."/>
            <person name="Gardner J.M."/>
            <person name="Jiranek V."/>
        </authorList>
    </citation>
    <scope>NUCLEOTIDE SEQUENCE</scope>
    <source>
        <strain evidence="9">KI11_C11</strain>
    </source>
</reference>
<feature type="transmembrane region" description="Helical" evidence="8">
    <location>
        <begin position="9"/>
        <end position="33"/>
    </location>
</feature>
<protein>
    <submittedName>
        <fullName evidence="9">Rod shape-determining protein MreD</fullName>
    </submittedName>
</protein>
<keyword evidence="4 8" id="KW-0812">Transmembrane</keyword>
<sequence>MRRKRQHHILFPLGVIIAFIFEGSIMHFFSGLLAGTFPMVPYLTLLWFVYAILFVNDLTQLHLYWWAFGVGIVYDLYYIGVLGIYTFLFPLIVYVTKLLKSYFEANVVSGTFFYLIDLIIVLVLGYAAGRMAHLVYFSGMHFMAFAFGPTILLNLIIFLLLYYPVSLLFDQYRS</sequence>
<evidence type="ECO:0000256" key="6">
    <source>
        <dbReference type="ARBA" id="ARBA00022989"/>
    </source>
</evidence>
<accession>A0ABY5BRD1</accession>
<dbReference type="InterPro" id="IPR007227">
    <property type="entry name" value="Cell_shape_determining_MreD"/>
</dbReference>
<keyword evidence="5" id="KW-0133">Cell shape</keyword>
<evidence type="ECO:0000256" key="4">
    <source>
        <dbReference type="ARBA" id="ARBA00022692"/>
    </source>
</evidence>
<dbReference type="Proteomes" id="UP001057025">
    <property type="component" value="Chromosome"/>
</dbReference>
<evidence type="ECO:0000256" key="2">
    <source>
        <dbReference type="ARBA" id="ARBA00007776"/>
    </source>
</evidence>
<dbReference type="EMBL" id="CP097118">
    <property type="protein sequence ID" value="USS87684.1"/>
    <property type="molecule type" value="Genomic_DNA"/>
</dbReference>
<comment type="similarity">
    <text evidence="2">Belongs to the MreD family.</text>
</comment>
<feature type="transmembrane region" description="Helical" evidence="8">
    <location>
        <begin position="63"/>
        <end position="92"/>
    </location>
</feature>
<feature type="transmembrane region" description="Helical" evidence="8">
    <location>
        <begin position="141"/>
        <end position="165"/>
    </location>
</feature>
<evidence type="ECO:0000313" key="9">
    <source>
        <dbReference type="EMBL" id="USS87684.1"/>
    </source>
</evidence>
<dbReference type="RefSeq" id="WP_252796975.1">
    <property type="nucleotide sequence ID" value="NZ_CP097118.1"/>
</dbReference>
<feature type="transmembrane region" description="Helical" evidence="8">
    <location>
        <begin position="112"/>
        <end position="129"/>
    </location>
</feature>
<keyword evidence="6 8" id="KW-1133">Transmembrane helix</keyword>
<evidence type="ECO:0000313" key="10">
    <source>
        <dbReference type="Proteomes" id="UP001057025"/>
    </source>
</evidence>
<evidence type="ECO:0000256" key="7">
    <source>
        <dbReference type="ARBA" id="ARBA00023136"/>
    </source>
</evidence>
<organism evidence="9 10">
    <name type="scientific">Fructilactobacillus hinvesii</name>
    <dbReference type="NCBI Taxonomy" id="2940300"/>
    <lineage>
        <taxon>Bacteria</taxon>
        <taxon>Bacillati</taxon>
        <taxon>Bacillota</taxon>
        <taxon>Bacilli</taxon>
        <taxon>Lactobacillales</taxon>
        <taxon>Lactobacillaceae</taxon>
        <taxon>Fructilactobacillus</taxon>
    </lineage>
</organism>
<dbReference type="NCBIfam" id="TIGR03426">
    <property type="entry name" value="shape_MreD"/>
    <property type="match status" value="1"/>
</dbReference>